<dbReference type="GO" id="GO:0055085">
    <property type="term" value="P:transmembrane transport"/>
    <property type="evidence" value="ECO:0007669"/>
    <property type="project" value="InterPro"/>
</dbReference>
<dbReference type="PANTHER" id="PTHR43496:SF1">
    <property type="entry name" value="POLYGALACTURONAN_RHAMNOGALACTURONAN TRANSPORT SYSTEM PERMEASE PROTEIN YTEP"/>
    <property type="match status" value="1"/>
</dbReference>
<evidence type="ECO:0000256" key="4">
    <source>
        <dbReference type="ARBA" id="ARBA00023136"/>
    </source>
</evidence>
<dbReference type="InterPro" id="IPR035906">
    <property type="entry name" value="MetI-like_sf"/>
</dbReference>
<evidence type="ECO:0000256" key="2">
    <source>
        <dbReference type="ARBA" id="ARBA00022692"/>
    </source>
</evidence>
<feature type="transmembrane region" description="Helical" evidence="5">
    <location>
        <begin position="82"/>
        <end position="105"/>
    </location>
</feature>
<keyword evidence="4 5" id="KW-0472">Membrane</keyword>
<evidence type="ECO:0000256" key="1">
    <source>
        <dbReference type="ARBA" id="ARBA00004651"/>
    </source>
</evidence>
<comment type="caution">
    <text evidence="7">The sequence shown here is derived from an EMBL/GenBank/DDBJ whole genome shotgun (WGS) entry which is preliminary data.</text>
</comment>
<evidence type="ECO:0000313" key="7">
    <source>
        <dbReference type="EMBL" id="TPF74669.1"/>
    </source>
</evidence>
<dbReference type="Gene3D" id="1.10.3720.10">
    <property type="entry name" value="MetI-like"/>
    <property type="match status" value="2"/>
</dbReference>
<dbReference type="Proteomes" id="UP000315388">
    <property type="component" value="Unassembled WGS sequence"/>
</dbReference>
<comment type="subcellular location">
    <subcellularLocation>
        <location evidence="1 5">Cell membrane</location>
        <topology evidence="1 5">Multi-pass membrane protein</topology>
    </subcellularLocation>
</comment>
<evidence type="ECO:0000256" key="3">
    <source>
        <dbReference type="ARBA" id="ARBA00022989"/>
    </source>
</evidence>
<feature type="transmembrane region" description="Helical" evidence="5">
    <location>
        <begin position="31"/>
        <end position="53"/>
    </location>
</feature>
<organism evidence="7 8">
    <name type="scientific">Brucella gallinifaecis</name>
    <dbReference type="NCBI Taxonomy" id="215590"/>
    <lineage>
        <taxon>Bacteria</taxon>
        <taxon>Pseudomonadati</taxon>
        <taxon>Pseudomonadota</taxon>
        <taxon>Alphaproteobacteria</taxon>
        <taxon>Hyphomicrobiales</taxon>
        <taxon>Brucellaceae</taxon>
        <taxon>Brucella/Ochrobactrum group</taxon>
        <taxon>Brucella</taxon>
    </lineage>
</organism>
<keyword evidence="8" id="KW-1185">Reference proteome</keyword>
<dbReference type="OrthoDB" id="7056428at2"/>
<keyword evidence="5" id="KW-0813">Transport</keyword>
<evidence type="ECO:0000256" key="5">
    <source>
        <dbReference type="RuleBase" id="RU363032"/>
    </source>
</evidence>
<feature type="transmembrane region" description="Helical" evidence="5">
    <location>
        <begin position="396"/>
        <end position="418"/>
    </location>
</feature>
<feature type="transmembrane region" description="Helical" evidence="5">
    <location>
        <begin position="496"/>
        <end position="515"/>
    </location>
</feature>
<feature type="domain" description="ABC transmembrane type-1" evidence="6">
    <location>
        <begin position="360"/>
        <end position="555"/>
    </location>
</feature>
<feature type="transmembrane region" description="Helical" evidence="5">
    <location>
        <begin position="260"/>
        <end position="282"/>
    </location>
</feature>
<dbReference type="PROSITE" id="PS50928">
    <property type="entry name" value="ABC_TM1"/>
    <property type="match status" value="2"/>
</dbReference>
<dbReference type="PANTHER" id="PTHR43496">
    <property type="entry name" value="PROTEIN LPLB"/>
    <property type="match status" value="1"/>
</dbReference>
<dbReference type="AlphaFoldDB" id="A0A502BLW0"/>
<dbReference type="InterPro" id="IPR000515">
    <property type="entry name" value="MetI-like"/>
</dbReference>
<feature type="transmembrane region" description="Helical" evidence="5">
    <location>
        <begin position="156"/>
        <end position="182"/>
    </location>
</feature>
<dbReference type="Pfam" id="PF00528">
    <property type="entry name" value="BPD_transp_1"/>
    <property type="match status" value="2"/>
</dbReference>
<name>A0A502BLW0_9HYPH</name>
<feature type="transmembrane region" description="Helical" evidence="5">
    <location>
        <begin position="117"/>
        <end position="141"/>
    </location>
</feature>
<protein>
    <submittedName>
        <fullName evidence="7">Putative 2-aminoethylphosphonate ABC transporter permease subunit</fullName>
    </submittedName>
</protein>
<feature type="transmembrane region" description="Helical" evidence="5">
    <location>
        <begin position="535"/>
        <end position="558"/>
    </location>
</feature>
<dbReference type="InterPro" id="IPR017664">
    <property type="entry name" value="AminoethylPonate_ABC_perm-1"/>
</dbReference>
<evidence type="ECO:0000313" key="8">
    <source>
        <dbReference type="Proteomes" id="UP000315388"/>
    </source>
</evidence>
<keyword evidence="3 5" id="KW-1133">Transmembrane helix</keyword>
<evidence type="ECO:0000259" key="6">
    <source>
        <dbReference type="PROSITE" id="PS50928"/>
    </source>
</evidence>
<proteinExistence type="inferred from homology"/>
<dbReference type="SUPFAM" id="SSF161098">
    <property type="entry name" value="MetI-like"/>
    <property type="match status" value="2"/>
</dbReference>
<feature type="transmembrane region" description="Helical" evidence="5">
    <location>
        <begin position="430"/>
        <end position="449"/>
    </location>
</feature>
<feature type="transmembrane region" description="Helical" evidence="5">
    <location>
        <begin position="303"/>
        <end position="330"/>
    </location>
</feature>
<dbReference type="RefSeq" id="WP_140905655.1">
    <property type="nucleotide sequence ID" value="NZ_JBHTMD010000022.1"/>
</dbReference>
<keyword evidence="2 5" id="KW-0812">Transmembrane</keyword>
<dbReference type="EMBL" id="VEWJ01000009">
    <property type="protein sequence ID" value="TPF74669.1"/>
    <property type="molecule type" value="Genomic_DNA"/>
</dbReference>
<feature type="domain" description="ABC transmembrane type-1" evidence="6">
    <location>
        <begin position="82"/>
        <end position="278"/>
    </location>
</feature>
<comment type="similarity">
    <text evidence="5">Belongs to the binding-protein-dependent transport system permease family.</text>
</comment>
<dbReference type="GO" id="GO:0005886">
    <property type="term" value="C:plasma membrane"/>
    <property type="evidence" value="ECO:0007669"/>
    <property type="project" value="UniProtKB-SubCell"/>
</dbReference>
<accession>A0A502BLW0</accession>
<gene>
    <name evidence="7" type="ORF">FHY56_13135</name>
</gene>
<dbReference type="NCBIfam" id="TIGR03262">
    <property type="entry name" value="PhnU2"/>
    <property type="match status" value="1"/>
</dbReference>
<feature type="transmembrane region" description="Helical" evidence="5">
    <location>
        <begin position="203"/>
        <end position="228"/>
    </location>
</feature>
<feature type="transmembrane region" description="Helical" evidence="5">
    <location>
        <begin position="364"/>
        <end position="384"/>
    </location>
</feature>
<sequence>MSNLTASNQISTLSKTRGFMPRYISRFSMELVYIPIILFCIVSIAWPVIAVSLKSFQDSSGAFVGLKNFTAYFSNPAMVQSVWNSIVIASITTFVTVGTALIYAYTITRTRVPGRSFMRLLAVMPILAPSLLPAIALTYMFGNQGYLSWLIGNTSIYGTLGIVIAQSFFCFPLAFLMMLTSLETADGRLYESARMLGASPARIFFTVTLPGIKYGFVSSVFVVITVSITDFGVAKVIGGQTNVLSLDIYKQVIGQQNFQMGAVVSVLLLIPCVISFFGDMLARRRQGSMLSARSVLYKPKGSLIADTIFGIAALSISVFIITVIGTAVFASLVKFWPYNLELGLTNYQFEQFDPLGWKVYWNTVYFALMTAFIGTVIVFCGTYFSLRAKLAGGLNLLYRVLAMIPLAVPGLALGLGYIFVFNSPENPLNFIYGGFAILVVSTIAHYYTIPHLMATTALQQLDKEFEEAAEALGVGWSTTFFRVILPICWPAMMRIASFYFLSAMTTVGAVIFLYAPHTKLASIAVVAMDDTGDTAPAAALCVIIMLTCLGFSLMQWMLDRLLRDRMQSWRLVGTK</sequence>
<reference evidence="7 8" key="1">
    <citation type="journal article" date="2003" name="Int. J. Syst. Evol. Microbiol.">
        <title>Towards a standardized format for the description of a novel species (of an established genus): Ochrobactrum gallinifaecis sp. nov.</title>
        <authorList>
            <person name="Kampfer P."/>
            <person name="Buczolits S."/>
            <person name="Albrecht A."/>
            <person name="Busse H.J."/>
            <person name="Stackebrandt E."/>
        </authorList>
    </citation>
    <scope>NUCLEOTIDE SEQUENCE [LARGE SCALE GENOMIC DNA]</scope>
    <source>
        <strain evidence="7 8">ISO 196</strain>
    </source>
</reference>
<dbReference type="CDD" id="cd06261">
    <property type="entry name" value="TM_PBP2"/>
    <property type="match status" value="2"/>
</dbReference>